<protein>
    <submittedName>
        <fullName evidence="6">ABC transporter substrate-binding protein</fullName>
    </submittedName>
</protein>
<keyword evidence="3 4" id="KW-0732">Signal</keyword>
<accession>A0AA41U536</accession>
<comment type="caution">
    <text evidence="6">The sequence shown here is derived from an EMBL/GenBank/DDBJ whole genome shotgun (WGS) entry which is preliminary data.</text>
</comment>
<dbReference type="AlphaFoldDB" id="A0AA41U536"/>
<dbReference type="GO" id="GO:1904680">
    <property type="term" value="F:peptide transmembrane transporter activity"/>
    <property type="evidence" value="ECO:0007669"/>
    <property type="project" value="TreeGrafter"/>
</dbReference>
<dbReference type="GO" id="GO:0043190">
    <property type="term" value="C:ATP-binding cassette (ABC) transporter complex"/>
    <property type="evidence" value="ECO:0007669"/>
    <property type="project" value="InterPro"/>
</dbReference>
<evidence type="ECO:0000256" key="3">
    <source>
        <dbReference type="ARBA" id="ARBA00022729"/>
    </source>
</evidence>
<dbReference type="SUPFAM" id="SSF53850">
    <property type="entry name" value="Periplasmic binding protein-like II"/>
    <property type="match status" value="1"/>
</dbReference>
<evidence type="ECO:0000256" key="4">
    <source>
        <dbReference type="SAM" id="SignalP"/>
    </source>
</evidence>
<dbReference type="PIRSF" id="PIRSF002741">
    <property type="entry name" value="MppA"/>
    <property type="match status" value="1"/>
</dbReference>
<evidence type="ECO:0000256" key="2">
    <source>
        <dbReference type="ARBA" id="ARBA00022448"/>
    </source>
</evidence>
<keyword evidence="2" id="KW-0813">Transport</keyword>
<dbReference type="Pfam" id="PF00496">
    <property type="entry name" value="SBP_bac_5"/>
    <property type="match status" value="1"/>
</dbReference>
<dbReference type="GO" id="GO:0042597">
    <property type="term" value="C:periplasmic space"/>
    <property type="evidence" value="ECO:0007669"/>
    <property type="project" value="UniProtKB-ARBA"/>
</dbReference>
<dbReference type="EMBL" id="JAKFHA010000052">
    <property type="protein sequence ID" value="MCF2533580.1"/>
    <property type="molecule type" value="Genomic_DNA"/>
</dbReference>
<feature type="chain" id="PRO_5041410093" evidence="4">
    <location>
        <begin position="36"/>
        <end position="535"/>
    </location>
</feature>
<dbReference type="GO" id="GO:0015833">
    <property type="term" value="P:peptide transport"/>
    <property type="evidence" value="ECO:0007669"/>
    <property type="project" value="TreeGrafter"/>
</dbReference>
<reference evidence="6" key="1">
    <citation type="submission" date="2022-01" db="EMBL/GenBank/DDBJ databases">
        <title>Genome-Based Taxonomic Classification of the Phylum Actinobacteria.</title>
        <authorList>
            <person name="Gao Y."/>
        </authorList>
    </citation>
    <scope>NUCLEOTIDE SEQUENCE</scope>
    <source>
        <strain evidence="6">KLBMP 8922</strain>
    </source>
</reference>
<dbReference type="Gene3D" id="3.40.190.10">
    <property type="entry name" value="Periplasmic binding protein-like II"/>
    <property type="match status" value="1"/>
</dbReference>
<evidence type="ECO:0000313" key="6">
    <source>
        <dbReference type="EMBL" id="MCF2533580.1"/>
    </source>
</evidence>
<dbReference type="InterPro" id="IPR039424">
    <property type="entry name" value="SBP_5"/>
</dbReference>
<dbReference type="PANTHER" id="PTHR30290">
    <property type="entry name" value="PERIPLASMIC BINDING COMPONENT OF ABC TRANSPORTER"/>
    <property type="match status" value="1"/>
</dbReference>
<evidence type="ECO:0000256" key="1">
    <source>
        <dbReference type="ARBA" id="ARBA00005695"/>
    </source>
</evidence>
<dbReference type="CDD" id="cd00995">
    <property type="entry name" value="PBP2_NikA_DppA_OppA_like"/>
    <property type="match status" value="1"/>
</dbReference>
<evidence type="ECO:0000313" key="7">
    <source>
        <dbReference type="Proteomes" id="UP001165378"/>
    </source>
</evidence>
<organism evidence="6 7">
    <name type="scientific">Yinghuangia soli</name>
    <dbReference type="NCBI Taxonomy" id="2908204"/>
    <lineage>
        <taxon>Bacteria</taxon>
        <taxon>Bacillati</taxon>
        <taxon>Actinomycetota</taxon>
        <taxon>Actinomycetes</taxon>
        <taxon>Kitasatosporales</taxon>
        <taxon>Streptomycetaceae</taxon>
        <taxon>Yinghuangia</taxon>
    </lineage>
</organism>
<comment type="similarity">
    <text evidence="1">Belongs to the bacterial solute-binding protein 5 family.</text>
</comment>
<dbReference type="Gene3D" id="3.10.105.10">
    <property type="entry name" value="Dipeptide-binding Protein, Domain 3"/>
    <property type="match status" value="1"/>
</dbReference>
<feature type="signal peptide" evidence="4">
    <location>
        <begin position="1"/>
        <end position="35"/>
    </location>
</feature>
<dbReference type="RefSeq" id="WP_235058349.1">
    <property type="nucleotide sequence ID" value="NZ_JAKFHA010000052.1"/>
</dbReference>
<evidence type="ECO:0000259" key="5">
    <source>
        <dbReference type="Pfam" id="PF00496"/>
    </source>
</evidence>
<dbReference type="PANTHER" id="PTHR30290:SF9">
    <property type="entry name" value="OLIGOPEPTIDE-BINDING PROTEIN APPA"/>
    <property type="match status" value="1"/>
</dbReference>
<name>A0AA41U536_9ACTN</name>
<gene>
    <name evidence="6" type="ORF">LZ495_41065</name>
</gene>
<proteinExistence type="inferred from homology"/>
<dbReference type="InterPro" id="IPR000914">
    <property type="entry name" value="SBP_5_dom"/>
</dbReference>
<sequence>MAARPMAPSTSHRRTPMRAFAAAGLVAALALTAGACGGGSTGKGGGDASAPAKSGGKMTMLAVQDSATLDPFRVSNVALADEPRMAALYDPLFYLDTKTRSVAPHLGESLTTADNGATWTMKLRPGVVFSDGTPFDAAAVKANYDTHANPATRSVHIAVAIGIKTEVVDSTTVKLTPVGAPNPNLDRAIATELTYIMAPSAIAKGPEKYGSEPIGAGPFVLSNWVRGSEQTFTRNPNYWQKDKGLPKLDQLSIKSIPDIKQQYNTVKSGQADLFISSDGRVLEQAGKELNLAPFKTDGGQIVQFNLRKAPFDDVRARKAITLALDPAEIPKTLNNGYTPAKSVFTAGGPFADPAVVQPAQDKAEAQRLLDELAAEGKKVDFSYLVPQNPSSVAVAEFMQSRLKEFKNVSMRIEPLEIGQYIAKYAVQRDYQATLTQIWAVDPEPMLYGYWQSQSLFNLSGWNNPQADAALAAGRASTDPAVRKQAYGELQKAIVADVPLWAYAESDTGVIHSSKVTGIEHYNAGVVFMDRLGLKG</sequence>
<keyword evidence="7" id="KW-1185">Reference proteome</keyword>
<dbReference type="InterPro" id="IPR030678">
    <property type="entry name" value="Peptide/Ni-bd"/>
</dbReference>
<feature type="domain" description="Solute-binding protein family 5" evidence="5">
    <location>
        <begin position="102"/>
        <end position="451"/>
    </location>
</feature>
<dbReference type="Proteomes" id="UP001165378">
    <property type="component" value="Unassembled WGS sequence"/>
</dbReference>